<gene>
    <name evidence="2" type="ORF">FTJAE_13065</name>
</gene>
<protein>
    <submittedName>
        <fullName evidence="2">Uncharacterized protein</fullName>
    </submittedName>
</protein>
<accession>A0A8H5QIX5</accession>
<dbReference type="AlphaFoldDB" id="A0A8H5QIX5"/>
<evidence type="ECO:0000313" key="3">
    <source>
        <dbReference type="Proteomes" id="UP000530670"/>
    </source>
</evidence>
<comment type="caution">
    <text evidence="2">The sequence shown here is derived from an EMBL/GenBank/DDBJ whole genome shotgun (WGS) entry which is preliminary data.</text>
</comment>
<organism evidence="2 3">
    <name type="scientific">Fusarium tjaetaba</name>
    <dbReference type="NCBI Taxonomy" id="1567544"/>
    <lineage>
        <taxon>Eukaryota</taxon>
        <taxon>Fungi</taxon>
        <taxon>Dikarya</taxon>
        <taxon>Ascomycota</taxon>
        <taxon>Pezizomycotina</taxon>
        <taxon>Sordariomycetes</taxon>
        <taxon>Hypocreomycetidae</taxon>
        <taxon>Hypocreales</taxon>
        <taxon>Nectriaceae</taxon>
        <taxon>Fusarium</taxon>
        <taxon>Fusarium fujikuroi species complex</taxon>
    </lineage>
</organism>
<keyword evidence="3" id="KW-1185">Reference proteome</keyword>
<feature type="region of interest" description="Disordered" evidence="1">
    <location>
        <begin position="173"/>
        <end position="213"/>
    </location>
</feature>
<reference evidence="2 3" key="1">
    <citation type="submission" date="2020-05" db="EMBL/GenBank/DDBJ databases">
        <title>Identification and distribution of gene clusters putatively required for synthesis of sphingolipid metabolism inhibitors in phylogenetically diverse species of the filamentous fungus Fusarium.</title>
        <authorList>
            <person name="Kim H.-S."/>
            <person name="Busman M."/>
            <person name="Brown D.W."/>
            <person name="Divon H."/>
            <person name="Uhlig S."/>
            <person name="Proctor R.H."/>
        </authorList>
    </citation>
    <scope>NUCLEOTIDE SEQUENCE [LARGE SCALE GENOMIC DNA]</scope>
    <source>
        <strain evidence="2 3">NRRL 66243</strain>
    </source>
</reference>
<dbReference type="EMBL" id="JAAQRI010000384">
    <property type="protein sequence ID" value="KAF5616122.1"/>
    <property type="molecule type" value="Genomic_DNA"/>
</dbReference>
<dbReference type="RefSeq" id="XP_037199864.1">
    <property type="nucleotide sequence ID" value="XM_037346169.1"/>
</dbReference>
<dbReference type="Proteomes" id="UP000530670">
    <property type="component" value="Unassembled WGS sequence"/>
</dbReference>
<evidence type="ECO:0000313" key="2">
    <source>
        <dbReference type="EMBL" id="KAF5616122.1"/>
    </source>
</evidence>
<feature type="compositionally biased region" description="Polar residues" evidence="1">
    <location>
        <begin position="173"/>
        <end position="182"/>
    </location>
</feature>
<feature type="compositionally biased region" description="Basic and acidic residues" evidence="1">
    <location>
        <begin position="183"/>
        <end position="194"/>
    </location>
</feature>
<sequence length="269" mass="30309">MCLAKLTERTWNSIPGGANDGLKEGETRLEIVENERGRFVKWTTGPVLFPAEYFADKMNTDVDHFPIPLSPDLCITVLDSDFYAHIIYHIKQTQHLSRSESEFSDSDSDPCCSQEAFVRWMEVRKAEIGDPASVEQIWTTWKMVRDMLSRVRGAVSIQEDNDLSVAEGVEQLNSHSNRQNFSHPHDGRRREAESGRFATPKQPIPSPSEPGSTASISTLKWLIRMAMMLQLTDLRNPSVINHVGSLAILPSQNTDEAHGYMVIRGDLLI</sequence>
<dbReference type="OrthoDB" id="10581136at2759"/>
<dbReference type="GeneID" id="59298439"/>
<name>A0A8H5QIX5_9HYPO</name>
<proteinExistence type="predicted"/>
<evidence type="ECO:0000256" key="1">
    <source>
        <dbReference type="SAM" id="MobiDB-lite"/>
    </source>
</evidence>